<dbReference type="RefSeq" id="WP_209899188.1">
    <property type="nucleotide sequence ID" value="NZ_BAAAJW010000015.1"/>
</dbReference>
<dbReference type="SUPFAM" id="SSF53474">
    <property type="entry name" value="alpha/beta-Hydrolases"/>
    <property type="match status" value="1"/>
</dbReference>
<evidence type="ECO:0000256" key="2">
    <source>
        <dbReference type="ARBA" id="ARBA00022801"/>
    </source>
</evidence>
<dbReference type="Pfam" id="PF02230">
    <property type="entry name" value="Abhydrolase_2"/>
    <property type="match status" value="1"/>
</dbReference>
<evidence type="ECO:0000259" key="3">
    <source>
        <dbReference type="Pfam" id="PF02230"/>
    </source>
</evidence>
<evidence type="ECO:0000313" key="5">
    <source>
        <dbReference type="Proteomes" id="UP001519290"/>
    </source>
</evidence>
<protein>
    <submittedName>
        <fullName evidence="4">Phospholipase/carboxylesterase</fullName>
    </submittedName>
</protein>
<keyword evidence="2" id="KW-0378">Hydrolase</keyword>
<reference evidence="4 5" key="1">
    <citation type="submission" date="2021-03" db="EMBL/GenBank/DDBJ databases">
        <title>Sequencing the genomes of 1000 actinobacteria strains.</title>
        <authorList>
            <person name="Klenk H.-P."/>
        </authorList>
    </citation>
    <scope>NUCLEOTIDE SEQUENCE [LARGE SCALE GENOMIC DNA]</scope>
    <source>
        <strain evidence="4 5">DSM 14566</strain>
    </source>
</reference>
<sequence>MTNAPQYPPVELIAPSIDDTAVVRADPPGAEAEGAARKPVVMLLHGLGSHEGDLAGLVPFLPTAFTYASLRGIFRYVQGYAWFEMPVDPSRTEALETSAAAVEAWVADQADRGIRVTGALGFSQGGTLALQLLRRNPGALDWVVQLSGRPFPAPMPGDAALAAARPPALWGHGGLDPLFAAEDEDAVREFMSAHTRLEEERRPDLAHAVDEVELRAVASFLQRRAAERTTG</sequence>
<dbReference type="InterPro" id="IPR029058">
    <property type="entry name" value="AB_hydrolase_fold"/>
</dbReference>
<gene>
    <name evidence="4" type="ORF">JOF43_000715</name>
</gene>
<comment type="similarity">
    <text evidence="1">Belongs to the AB hydrolase superfamily. AB hydrolase 2 family.</text>
</comment>
<keyword evidence="5" id="KW-1185">Reference proteome</keyword>
<dbReference type="Gene3D" id="3.40.50.1820">
    <property type="entry name" value="alpha/beta hydrolase"/>
    <property type="match status" value="1"/>
</dbReference>
<organism evidence="4 5">
    <name type="scientific">Brachybacterium sacelli</name>
    <dbReference type="NCBI Taxonomy" id="173364"/>
    <lineage>
        <taxon>Bacteria</taxon>
        <taxon>Bacillati</taxon>
        <taxon>Actinomycetota</taxon>
        <taxon>Actinomycetes</taxon>
        <taxon>Micrococcales</taxon>
        <taxon>Dermabacteraceae</taxon>
        <taxon>Brachybacterium</taxon>
    </lineage>
</organism>
<dbReference type="PANTHER" id="PTHR10655:SF17">
    <property type="entry name" value="LYSOPHOSPHOLIPASE-LIKE PROTEIN 1"/>
    <property type="match status" value="1"/>
</dbReference>
<dbReference type="EMBL" id="JAGIOD010000001">
    <property type="protein sequence ID" value="MBP2380758.1"/>
    <property type="molecule type" value="Genomic_DNA"/>
</dbReference>
<feature type="domain" description="Phospholipase/carboxylesterase/thioesterase" evidence="3">
    <location>
        <begin position="34"/>
        <end position="222"/>
    </location>
</feature>
<dbReference type="PANTHER" id="PTHR10655">
    <property type="entry name" value="LYSOPHOSPHOLIPASE-RELATED"/>
    <property type="match status" value="1"/>
</dbReference>
<accession>A0ABS4WX44</accession>
<dbReference type="InterPro" id="IPR003140">
    <property type="entry name" value="PLipase/COase/thioEstase"/>
</dbReference>
<dbReference type="InterPro" id="IPR050565">
    <property type="entry name" value="LYPA1-2/EST-like"/>
</dbReference>
<comment type="caution">
    <text evidence="4">The sequence shown here is derived from an EMBL/GenBank/DDBJ whole genome shotgun (WGS) entry which is preliminary data.</text>
</comment>
<evidence type="ECO:0000256" key="1">
    <source>
        <dbReference type="ARBA" id="ARBA00006499"/>
    </source>
</evidence>
<evidence type="ECO:0000313" key="4">
    <source>
        <dbReference type="EMBL" id="MBP2380758.1"/>
    </source>
</evidence>
<proteinExistence type="inferred from homology"/>
<dbReference type="Proteomes" id="UP001519290">
    <property type="component" value="Unassembled WGS sequence"/>
</dbReference>
<name>A0ABS4WX44_9MICO</name>